<dbReference type="InterPro" id="IPR011042">
    <property type="entry name" value="6-blade_b-propeller_TolB-like"/>
</dbReference>
<keyword evidence="2" id="KW-0560">Oxidoreductase</keyword>
<dbReference type="EMBL" id="JACBZR010000001">
    <property type="protein sequence ID" value="NYI80764.1"/>
    <property type="molecule type" value="Genomic_DNA"/>
</dbReference>
<feature type="signal peptide" evidence="1">
    <location>
        <begin position="1"/>
        <end position="27"/>
    </location>
</feature>
<keyword evidence="3" id="KW-1185">Reference proteome</keyword>
<name>A0A7Z0IV07_9ACTN</name>
<dbReference type="RefSeq" id="WP_179660924.1">
    <property type="nucleotide sequence ID" value="NZ_JACBZR010000001.1"/>
</dbReference>
<proteinExistence type="predicted"/>
<gene>
    <name evidence="2" type="ORF">BJ988_005412</name>
</gene>
<comment type="caution">
    <text evidence="2">The sequence shown here is derived from an EMBL/GenBank/DDBJ whole genome shotgun (WGS) entry which is preliminary data.</text>
</comment>
<dbReference type="GO" id="GO:0004784">
    <property type="term" value="F:superoxide dismutase activity"/>
    <property type="evidence" value="ECO:0007669"/>
    <property type="project" value="UniProtKB-EC"/>
</dbReference>
<evidence type="ECO:0000313" key="3">
    <source>
        <dbReference type="Proteomes" id="UP000564496"/>
    </source>
</evidence>
<feature type="chain" id="PRO_5039531940" evidence="1">
    <location>
        <begin position="28"/>
        <end position="357"/>
    </location>
</feature>
<evidence type="ECO:0000256" key="1">
    <source>
        <dbReference type="SAM" id="SignalP"/>
    </source>
</evidence>
<keyword evidence="1" id="KW-0732">Signal</keyword>
<organism evidence="2 3">
    <name type="scientific">Nocardioides panzhihuensis</name>
    <dbReference type="NCBI Taxonomy" id="860243"/>
    <lineage>
        <taxon>Bacteria</taxon>
        <taxon>Bacillati</taxon>
        <taxon>Actinomycetota</taxon>
        <taxon>Actinomycetes</taxon>
        <taxon>Propionibacteriales</taxon>
        <taxon>Nocardioidaceae</taxon>
        <taxon>Nocardioides</taxon>
    </lineage>
</organism>
<evidence type="ECO:0000313" key="2">
    <source>
        <dbReference type="EMBL" id="NYI80764.1"/>
    </source>
</evidence>
<dbReference type="EC" id="1.15.1.1" evidence="2"/>
<sequence length="357" mass="37372">MRTSRIAALAGLAGIAATATMSFTALGKGTAASAAEGNGRPASYLLEGDPSAQGGSKFEGIGVDKETGAFYVSEVTGGEIQRGTADRTQAEEWLGGDGTDGRYTARGITVDDEGRIYIAGGPNGTGNDRPDLWVYSPEGELLAALRVPDNTAFLNDVAIGPDGAAYFTNSNDPTIIRVAEGAKTTGARSSGELARPLVPSEGVTARSADGWQATEWADGSSLITPREGFNLGGIVLSQDRSAFVVAQGTTGQLWRFSIATGEVSEIDTDGADLRNADGLVRQGRDLAVIRNFDKQLVHLELNPSATSAENVSSRATDPDRVLTTGKLLGGRMLMVDSHFDEQTAQGPYEIVTARMPR</sequence>
<accession>A0A7Z0IV07</accession>
<dbReference type="SUPFAM" id="SSF63829">
    <property type="entry name" value="Calcium-dependent phosphotriesterase"/>
    <property type="match status" value="1"/>
</dbReference>
<dbReference type="Gene3D" id="2.120.10.30">
    <property type="entry name" value="TolB, C-terminal domain"/>
    <property type="match status" value="1"/>
</dbReference>
<dbReference type="AlphaFoldDB" id="A0A7Z0IV07"/>
<reference evidence="2 3" key="1">
    <citation type="submission" date="2020-07" db="EMBL/GenBank/DDBJ databases">
        <title>Sequencing the genomes of 1000 actinobacteria strains.</title>
        <authorList>
            <person name="Klenk H.-P."/>
        </authorList>
    </citation>
    <scope>NUCLEOTIDE SEQUENCE [LARGE SCALE GENOMIC DNA]</scope>
    <source>
        <strain evidence="2 3">DSM 26487</strain>
    </source>
</reference>
<dbReference type="Proteomes" id="UP000564496">
    <property type="component" value="Unassembled WGS sequence"/>
</dbReference>
<protein>
    <submittedName>
        <fullName evidence="2">Cu-Zn family superoxide dismutase</fullName>
        <ecNumber evidence="2">1.15.1.1</ecNumber>
    </submittedName>
</protein>